<dbReference type="InterPro" id="IPR017907">
    <property type="entry name" value="Znf_RING_CS"/>
</dbReference>
<protein>
    <recommendedName>
        <fullName evidence="6">RING-type domain-containing protein</fullName>
    </recommendedName>
</protein>
<dbReference type="GO" id="GO:0033768">
    <property type="term" value="C:SUMO-targeted ubiquitin ligase complex"/>
    <property type="evidence" value="ECO:0007669"/>
    <property type="project" value="TreeGrafter"/>
</dbReference>
<feature type="compositionally biased region" description="Basic residues" evidence="5">
    <location>
        <begin position="1"/>
        <end position="11"/>
    </location>
</feature>
<dbReference type="PANTHER" id="PTHR47094">
    <property type="entry name" value="ELFLESS, ISOFORM B"/>
    <property type="match status" value="1"/>
</dbReference>
<dbReference type="PROSITE" id="PS50089">
    <property type="entry name" value="ZF_RING_2"/>
    <property type="match status" value="1"/>
</dbReference>
<dbReference type="PROSITE" id="PS00518">
    <property type="entry name" value="ZF_RING_1"/>
    <property type="match status" value="1"/>
</dbReference>
<dbReference type="GO" id="GO:0140082">
    <property type="term" value="F:SUMO-ubiquitin ligase activity"/>
    <property type="evidence" value="ECO:0007669"/>
    <property type="project" value="TreeGrafter"/>
</dbReference>
<feature type="compositionally biased region" description="Acidic residues" evidence="5">
    <location>
        <begin position="81"/>
        <end position="90"/>
    </location>
</feature>
<name>A0A6A7C6V7_9PEZI</name>
<dbReference type="GO" id="GO:0032183">
    <property type="term" value="F:SUMO binding"/>
    <property type="evidence" value="ECO:0007669"/>
    <property type="project" value="TreeGrafter"/>
</dbReference>
<sequence length="197" mass="21653">MDTNTRSRHRPGSSTGPVDLTASSPAQTRTPAKARPVPKRRVTKVTDGERDKKRRRSVKATTSTSPSAAATAPPSPLEAEPAGDDPQGEDEALRAEQLKSLTAQQTDAQPNSRLKIGQRTCIICMETFTNITVTHCGHIYCHECLLQALKIGERNAAGIGHCPMCRQTVRQKKGRSQGQIYPVSFMKRSEYKRRRSG</sequence>
<reference evidence="7" key="1">
    <citation type="journal article" date="2020" name="Stud. Mycol.">
        <title>101 Dothideomycetes genomes: a test case for predicting lifestyles and emergence of pathogens.</title>
        <authorList>
            <person name="Haridas S."/>
            <person name="Albert R."/>
            <person name="Binder M."/>
            <person name="Bloem J."/>
            <person name="Labutti K."/>
            <person name="Salamov A."/>
            <person name="Andreopoulos B."/>
            <person name="Baker S."/>
            <person name="Barry K."/>
            <person name="Bills G."/>
            <person name="Bluhm B."/>
            <person name="Cannon C."/>
            <person name="Castanera R."/>
            <person name="Culley D."/>
            <person name="Daum C."/>
            <person name="Ezra D."/>
            <person name="Gonzalez J."/>
            <person name="Henrissat B."/>
            <person name="Kuo A."/>
            <person name="Liang C."/>
            <person name="Lipzen A."/>
            <person name="Lutzoni F."/>
            <person name="Magnuson J."/>
            <person name="Mondo S."/>
            <person name="Nolan M."/>
            <person name="Ohm R."/>
            <person name="Pangilinan J."/>
            <person name="Park H.-J."/>
            <person name="Ramirez L."/>
            <person name="Alfaro M."/>
            <person name="Sun H."/>
            <person name="Tritt A."/>
            <person name="Yoshinaga Y."/>
            <person name="Zwiers L.-H."/>
            <person name="Turgeon B."/>
            <person name="Goodwin S."/>
            <person name="Spatafora J."/>
            <person name="Crous P."/>
            <person name="Grigoriev I."/>
        </authorList>
    </citation>
    <scope>NUCLEOTIDE SEQUENCE</scope>
    <source>
        <strain evidence="7">CBS 480.64</strain>
    </source>
</reference>
<dbReference type="PANTHER" id="PTHR47094:SF1">
    <property type="entry name" value="RING-TYPE E3 UBIQUITIN TRANSFERASE"/>
    <property type="match status" value="1"/>
</dbReference>
<evidence type="ECO:0000313" key="7">
    <source>
        <dbReference type="EMBL" id="KAF2863214.1"/>
    </source>
</evidence>
<evidence type="ECO:0000256" key="4">
    <source>
        <dbReference type="PROSITE-ProRule" id="PRU00175"/>
    </source>
</evidence>
<dbReference type="GO" id="GO:0008270">
    <property type="term" value="F:zinc ion binding"/>
    <property type="evidence" value="ECO:0007669"/>
    <property type="project" value="UniProtKB-KW"/>
</dbReference>
<dbReference type="InterPro" id="IPR049627">
    <property type="entry name" value="SLX8"/>
</dbReference>
<evidence type="ECO:0000256" key="1">
    <source>
        <dbReference type="ARBA" id="ARBA00022723"/>
    </source>
</evidence>
<dbReference type="GO" id="GO:0006511">
    <property type="term" value="P:ubiquitin-dependent protein catabolic process"/>
    <property type="evidence" value="ECO:0007669"/>
    <property type="project" value="TreeGrafter"/>
</dbReference>
<evidence type="ECO:0000313" key="8">
    <source>
        <dbReference type="Proteomes" id="UP000799421"/>
    </source>
</evidence>
<dbReference type="InterPro" id="IPR013083">
    <property type="entry name" value="Znf_RING/FYVE/PHD"/>
</dbReference>
<evidence type="ECO:0000256" key="5">
    <source>
        <dbReference type="SAM" id="MobiDB-lite"/>
    </source>
</evidence>
<gene>
    <name evidence="7" type="ORF">K470DRAFT_262332</name>
</gene>
<keyword evidence="3" id="KW-0862">Zinc</keyword>
<organism evidence="7 8">
    <name type="scientific">Piedraia hortae CBS 480.64</name>
    <dbReference type="NCBI Taxonomy" id="1314780"/>
    <lineage>
        <taxon>Eukaryota</taxon>
        <taxon>Fungi</taxon>
        <taxon>Dikarya</taxon>
        <taxon>Ascomycota</taxon>
        <taxon>Pezizomycotina</taxon>
        <taxon>Dothideomycetes</taxon>
        <taxon>Dothideomycetidae</taxon>
        <taxon>Capnodiales</taxon>
        <taxon>Piedraiaceae</taxon>
        <taxon>Piedraia</taxon>
    </lineage>
</organism>
<dbReference type="GO" id="GO:0061630">
    <property type="term" value="F:ubiquitin protein ligase activity"/>
    <property type="evidence" value="ECO:0007669"/>
    <property type="project" value="InterPro"/>
</dbReference>
<feature type="region of interest" description="Disordered" evidence="5">
    <location>
        <begin position="1"/>
        <end position="90"/>
    </location>
</feature>
<dbReference type="Gene3D" id="3.30.40.10">
    <property type="entry name" value="Zinc/RING finger domain, C3HC4 (zinc finger)"/>
    <property type="match status" value="1"/>
</dbReference>
<dbReference type="EMBL" id="MU005962">
    <property type="protein sequence ID" value="KAF2863214.1"/>
    <property type="molecule type" value="Genomic_DNA"/>
</dbReference>
<keyword evidence="1" id="KW-0479">Metal-binding</keyword>
<evidence type="ECO:0000256" key="2">
    <source>
        <dbReference type="ARBA" id="ARBA00022771"/>
    </source>
</evidence>
<proteinExistence type="predicted"/>
<evidence type="ECO:0000256" key="3">
    <source>
        <dbReference type="ARBA" id="ARBA00022833"/>
    </source>
</evidence>
<feature type="compositionally biased region" description="Low complexity" evidence="5">
    <location>
        <begin position="60"/>
        <end position="72"/>
    </location>
</feature>
<dbReference type="InterPro" id="IPR001841">
    <property type="entry name" value="Znf_RING"/>
</dbReference>
<keyword evidence="2 4" id="KW-0863">Zinc-finger</keyword>
<feature type="compositionally biased region" description="Polar residues" evidence="5">
    <location>
        <begin position="12"/>
        <end position="30"/>
    </location>
</feature>
<dbReference type="SUPFAM" id="SSF57850">
    <property type="entry name" value="RING/U-box"/>
    <property type="match status" value="1"/>
</dbReference>
<dbReference type="Pfam" id="PF13920">
    <property type="entry name" value="zf-C3HC4_3"/>
    <property type="match status" value="1"/>
</dbReference>
<dbReference type="SMART" id="SM00184">
    <property type="entry name" value="RING"/>
    <property type="match status" value="1"/>
</dbReference>
<dbReference type="Proteomes" id="UP000799421">
    <property type="component" value="Unassembled WGS sequence"/>
</dbReference>
<accession>A0A6A7C6V7</accession>
<feature type="domain" description="RING-type" evidence="6">
    <location>
        <begin position="121"/>
        <end position="166"/>
    </location>
</feature>
<dbReference type="AlphaFoldDB" id="A0A6A7C6V7"/>
<dbReference type="OrthoDB" id="6270329at2759"/>
<evidence type="ECO:0000259" key="6">
    <source>
        <dbReference type="PROSITE" id="PS50089"/>
    </source>
</evidence>
<keyword evidence="8" id="KW-1185">Reference proteome</keyword>